<dbReference type="EC" id="2.4.2.-" evidence="4"/>
<dbReference type="EMBL" id="CAMXCT010001147">
    <property type="protein sequence ID" value="CAI3987221.1"/>
    <property type="molecule type" value="Genomic_DNA"/>
</dbReference>
<dbReference type="SMART" id="SM00678">
    <property type="entry name" value="WWE"/>
    <property type="match status" value="1"/>
</dbReference>
<keyword evidence="4" id="KW-0520">NAD</keyword>
<feature type="compositionally biased region" description="Basic and acidic residues" evidence="6">
    <location>
        <begin position="497"/>
        <end position="506"/>
    </location>
</feature>
<keyword evidence="4" id="KW-0808">Transferase</keyword>
<organism evidence="9">
    <name type="scientific">Cladocopium goreaui</name>
    <dbReference type="NCBI Taxonomy" id="2562237"/>
    <lineage>
        <taxon>Eukaryota</taxon>
        <taxon>Sar</taxon>
        <taxon>Alveolata</taxon>
        <taxon>Dinophyceae</taxon>
        <taxon>Suessiales</taxon>
        <taxon>Symbiodiniaceae</taxon>
        <taxon>Cladocopium</taxon>
    </lineage>
</organism>
<comment type="subcellular location">
    <subcellularLocation>
        <location evidence="1">Nucleus</location>
    </subcellularLocation>
</comment>
<evidence type="ECO:0000313" key="10">
    <source>
        <dbReference type="EMBL" id="CAL1140596.1"/>
    </source>
</evidence>
<dbReference type="OrthoDB" id="406509at2759"/>
<feature type="domain" description="WWE" evidence="7">
    <location>
        <begin position="164"/>
        <end position="250"/>
    </location>
</feature>
<dbReference type="EMBL" id="CAMXCT020001147">
    <property type="protein sequence ID" value="CAL1140596.1"/>
    <property type="molecule type" value="Genomic_DNA"/>
</dbReference>
<evidence type="ECO:0000313" key="9">
    <source>
        <dbReference type="EMBL" id="CAI3987221.1"/>
    </source>
</evidence>
<proteinExistence type="inferred from homology"/>
<comment type="caution">
    <text evidence="9">The sequence shown here is derived from an EMBL/GenBank/DDBJ whole genome shotgun (WGS) entry which is preliminary data.</text>
</comment>
<dbReference type="EMBL" id="CAMXCT030001147">
    <property type="protein sequence ID" value="CAL4774533.1"/>
    <property type="molecule type" value="Genomic_DNA"/>
</dbReference>
<dbReference type="GO" id="GO:1990404">
    <property type="term" value="F:NAD+-protein mono-ADP-ribosyltransferase activity"/>
    <property type="evidence" value="ECO:0007669"/>
    <property type="project" value="TreeGrafter"/>
</dbReference>
<dbReference type="InterPro" id="IPR012317">
    <property type="entry name" value="Poly(ADP-ribose)pol_cat_dom"/>
</dbReference>
<comment type="similarity">
    <text evidence="3">Belongs to the ARTD/PARP family.</text>
</comment>
<keyword evidence="11" id="KW-1185">Reference proteome</keyword>
<feature type="coiled-coil region" evidence="5">
    <location>
        <begin position="262"/>
        <end position="303"/>
    </location>
</feature>
<evidence type="ECO:0000256" key="6">
    <source>
        <dbReference type="SAM" id="MobiDB-lite"/>
    </source>
</evidence>
<sequence length="552" mass="62890">MEHQVPMVLWDYKPFARGAWSWIELRQSTTWLTTEVMKWNESTKAWELSWSNDPWQGLGPPAQTMPPAIADCADKLYCKSCFNSWGWYMKSGANVFRLAADCDRLARELKVTIVQHKNGNPFQCSICSKCFNKKALKQHLESHKTSQSSQSGCTTEMSCQTDMSWVASEDDFHSDFCWEFAVQQNWNGDLQWQAFLQEVQEELEESYCDFLESGGQQTVRITTNGMAYDVNFDSMTQQNVKTSKVRSIRRVLKPNEAVFPILQEKELLLSEYSERNASLTKEVIELKEEVERLKTLANAAKNEHVTKMSVMESWRMEKQQSLSIRQPIPSGDPVHSQIQNLLRQACPQSHYAGCLAARQLEVLSVEQVHNVKLWKQYAFRKEEIKKESETAGIGTVVESELPPLDWIQLDKSVNEVVLLHGTHSDKIDMITQYGFDQRMAREGGLYGQGVYFTDQSCKSMQYSGAPDGTLGYFILSRVVLGHPHIATGAMKNVKVEPFRDDRDPSKGRSNSVVVNPGTDNGGAYRAQVHREFVLFSSHQAYPELVVCFKLQA</sequence>
<dbReference type="InterPro" id="IPR051712">
    <property type="entry name" value="ARTD-AVP"/>
</dbReference>
<evidence type="ECO:0000256" key="3">
    <source>
        <dbReference type="ARBA" id="ARBA00024347"/>
    </source>
</evidence>
<dbReference type="PROSITE" id="PS51059">
    <property type="entry name" value="PARP_CATALYTIC"/>
    <property type="match status" value="1"/>
</dbReference>
<dbReference type="AlphaFoldDB" id="A0A9P1CBG2"/>
<dbReference type="PANTHER" id="PTHR45740">
    <property type="entry name" value="POLY [ADP-RIBOSE] POLYMERASE"/>
    <property type="match status" value="1"/>
</dbReference>
<evidence type="ECO:0000256" key="1">
    <source>
        <dbReference type="ARBA" id="ARBA00004123"/>
    </source>
</evidence>
<dbReference type="Pfam" id="PF00644">
    <property type="entry name" value="PARP"/>
    <property type="match status" value="1"/>
</dbReference>
<dbReference type="InterPro" id="IPR018123">
    <property type="entry name" value="WWE-dom_subgr"/>
</dbReference>
<dbReference type="GO" id="GO:0005634">
    <property type="term" value="C:nucleus"/>
    <property type="evidence" value="ECO:0007669"/>
    <property type="project" value="UniProtKB-SubCell"/>
</dbReference>
<reference evidence="9" key="1">
    <citation type="submission" date="2022-10" db="EMBL/GenBank/DDBJ databases">
        <authorList>
            <person name="Chen Y."/>
            <person name="Dougan E. K."/>
            <person name="Chan C."/>
            <person name="Rhodes N."/>
            <person name="Thang M."/>
        </authorList>
    </citation>
    <scope>NUCLEOTIDE SEQUENCE</scope>
</reference>
<dbReference type="Proteomes" id="UP001152797">
    <property type="component" value="Unassembled WGS sequence"/>
</dbReference>
<dbReference type="PANTHER" id="PTHR45740:SF2">
    <property type="entry name" value="POLY [ADP-RIBOSE] POLYMERASE"/>
    <property type="match status" value="1"/>
</dbReference>
<reference evidence="10" key="2">
    <citation type="submission" date="2024-04" db="EMBL/GenBank/DDBJ databases">
        <authorList>
            <person name="Chen Y."/>
            <person name="Shah S."/>
            <person name="Dougan E. K."/>
            <person name="Thang M."/>
            <person name="Chan C."/>
        </authorList>
    </citation>
    <scope>NUCLEOTIDE SEQUENCE [LARGE SCALE GENOMIC DNA]</scope>
</reference>
<name>A0A9P1CBG2_9DINO</name>
<evidence type="ECO:0000256" key="5">
    <source>
        <dbReference type="SAM" id="Coils"/>
    </source>
</evidence>
<evidence type="ECO:0000313" key="11">
    <source>
        <dbReference type="Proteomes" id="UP001152797"/>
    </source>
</evidence>
<dbReference type="SUPFAM" id="SSF56399">
    <property type="entry name" value="ADP-ribosylation"/>
    <property type="match status" value="1"/>
</dbReference>
<feature type="region of interest" description="Disordered" evidence="6">
    <location>
        <begin position="497"/>
        <end position="520"/>
    </location>
</feature>
<dbReference type="Gene3D" id="3.90.228.10">
    <property type="match status" value="1"/>
</dbReference>
<gene>
    <name evidence="9" type="ORF">C1SCF055_LOCUS14512</name>
</gene>
<dbReference type="Gene3D" id="3.30.720.50">
    <property type="match status" value="1"/>
</dbReference>
<dbReference type="Pfam" id="PF02825">
    <property type="entry name" value="WWE"/>
    <property type="match status" value="1"/>
</dbReference>
<protein>
    <recommendedName>
        <fullName evidence="4">Poly [ADP-ribose] polymerase</fullName>
        <shortName evidence="4">PARP</shortName>
        <ecNumber evidence="4">2.4.2.-</ecNumber>
    </recommendedName>
</protein>
<evidence type="ECO:0000259" key="8">
    <source>
        <dbReference type="PROSITE" id="PS51059"/>
    </source>
</evidence>
<keyword evidence="2" id="KW-0539">Nucleus</keyword>
<evidence type="ECO:0000256" key="4">
    <source>
        <dbReference type="RuleBase" id="RU362114"/>
    </source>
</evidence>
<dbReference type="GO" id="GO:0008270">
    <property type="term" value="F:zinc ion binding"/>
    <property type="evidence" value="ECO:0007669"/>
    <property type="project" value="InterPro"/>
</dbReference>
<dbReference type="InterPro" id="IPR037197">
    <property type="entry name" value="WWE_dom_sf"/>
</dbReference>
<dbReference type="SUPFAM" id="SSF117839">
    <property type="entry name" value="WWE domain"/>
    <property type="match status" value="1"/>
</dbReference>
<dbReference type="PROSITE" id="PS50918">
    <property type="entry name" value="WWE"/>
    <property type="match status" value="1"/>
</dbReference>
<feature type="domain" description="PARP catalytic" evidence="8">
    <location>
        <begin position="310"/>
        <end position="552"/>
    </location>
</feature>
<evidence type="ECO:0000256" key="2">
    <source>
        <dbReference type="ARBA" id="ARBA00023242"/>
    </source>
</evidence>
<accession>A0A9P1CBG2</accession>
<keyword evidence="5" id="KW-0175">Coiled coil</keyword>
<dbReference type="GO" id="GO:0003950">
    <property type="term" value="F:NAD+ poly-ADP-ribosyltransferase activity"/>
    <property type="evidence" value="ECO:0007669"/>
    <property type="project" value="UniProtKB-UniRule"/>
</dbReference>
<dbReference type="InterPro" id="IPR004170">
    <property type="entry name" value="WWE_dom"/>
</dbReference>
<evidence type="ECO:0000259" key="7">
    <source>
        <dbReference type="PROSITE" id="PS50918"/>
    </source>
</evidence>
<keyword evidence="4" id="KW-0328">Glycosyltransferase</keyword>